<gene>
    <name evidence="2" type="ORF">B5M09_013364</name>
</gene>
<dbReference type="Proteomes" id="UP000284702">
    <property type="component" value="Unassembled WGS sequence"/>
</dbReference>
<dbReference type="Gene3D" id="3.20.20.40">
    <property type="entry name" value="1, 4-beta cellobiohydrolase"/>
    <property type="match status" value="1"/>
</dbReference>
<evidence type="ECO:0000256" key="1">
    <source>
        <dbReference type="SAM" id="SignalP"/>
    </source>
</evidence>
<dbReference type="InterPro" id="IPR016288">
    <property type="entry name" value="Beta_cellobiohydrolase"/>
</dbReference>
<dbReference type="GO" id="GO:0004553">
    <property type="term" value="F:hydrolase activity, hydrolyzing O-glycosyl compounds"/>
    <property type="evidence" value="ECO:0007669"/>
    <property type="project" value="InterPro"/>
</dbReference>
<reference evidence="2" key="1">
    <citation type="submission" date="2018-07" db="EMBL/GenBank/DDBJ databases">
        <title>Annotation of Aphanomyces astaci genome assembly.</title>
        <authorList>
            <person name="Studholme D.J."/>
        </authorList>
    </citation>
    <scope>NUCLEOTIDE SEQUENCE [LARGE SCALE GENOMIC DNA]</scope>
    <source>
        <strain evidence="2">Pc</strain>
    </source>
</reference>
<protein>
    <submittedName>
        <fullName evidence="2">Uncharacterized protein</fullName>
    </submittedName>
</protein>
<dbReference type="SUPFAM" id="SSF51989">
    <property type="entry name" value="Glycosyl hydrolases family 6, cellulases"/>
    <property type="match status" value="1"/>
</dbReference>
<feature type="signal peptide" evidence="1">
    <location>
        <begin position="1"/>
        <end position="19"/>
    </location>
</feature>
<name>A0A3R7YY83_APHAT</name>
<comment type="caution">
    <text evidence="2">The sequence shown here is derived from an EMBL/GenBank/DDBJ whole genome shotgun (WGS) entry which is preliminary data.</text>
</comment>
<dbReference type="InterPro" id="IPR036434">
    <property type="entry name" value="Beta_cellobiohydrolase_sf"/>
</dbReference>
<sequence>ARPITVPLFTLALVESIHAASICNALTPNSWTQAASSNPKLQGALNELSKIAVATWYTDRGGDAISDLLQKCSGSQVPSIVIYGLPKKDCADGFSSSGNNKDAAMYKTQTAPRALGANSKSGLRGLRTCVAFIDGTKQYISRPSARAEDQEHHRS</sequence>
<proteinExistence type="predicted"/>
<organism evidence="2 3">
    <name type="scientific">Aphanomyces astaci</name>
    <name type="common">Crayfish plague agent</name>
    <dbReference type="NCBI Taxonomy" id="112090"/>
    <lineage>
        <taxon>Eukaryota</taxon>
        <taxon>Sar</taxon>
        <taxon>Stramenopiles</taxon>
        <taxon>Oomycota</taxon>
        <taxon>Saprolegniomycetes</taxon>
        <taxon>Saprolegniales</taxon>
        <taxon>Verrucalvaceae</taxon>
        <taxon>Aphanomyces</taxon>
    </lineage>
</organism>
<accession>A0A3R7YY83</accession>
<evidence type="ECO:0000313" key="2">
    <source>
        <dbReference type="EMBL" id="RQM30953.1"/>
    </source>
</evidence>
<keyword evidence="1" id="KW-0732">Signal</keyword>
<dbReference type="PANTHER" id="PTHR34876:SF4">
    <property type="entry name" value="1,4-BETA-D-GLUCAN CELLOBIOHYDROLASE C-RELATED"/>
    <property type="match status" value="1"/>
</dbReference>
<feature type="chain" id="PRO_5018609174" evidence="1">
    <location>
        <begin position="20"/>
        <end position="155"/>
    </location>
</feature>
<feature type="non-terminal residue" evidence="2">
    <location>
        <position position="1"/>
    </location>
</feature>
<dbReference type="VEuPathDB" id="FungiDB:H257_19391"/>
<dbReference type="AlphaFoldDB" id="A0A3R7YY83"/>
<keyword evidence="3" id="KW-1185">Reference proteome</keyword>
<dbReference type="EMBL" id="MZMZ02000385">
    <property type="protein sequence ID" value="RQM30953.1"/>
    <property type="molecule type" value="Genomic_DNA"/>
</dbReference>
<evidence type="ECO:0000313" key="3">
    <source>
        <dbReference type="Proteomes" id="UP000284702"/>
    </source>
</evidence>
<dbReference type="GO" id="GO:0030245">
    <property type="term" value="P:cellulose catabolic process"/>
    <property type="evidence" value="ECO:0007669"/>
    <property type="project" value="InterPro"/>
</dbReference>
<dbReference type="PANTHER" id="PTHR34876">
    <property type="match status" value="1"/>
</dbReference>